<name>A0ABV4ND38_9VIBR</name>
<protein>
    <submittedName>
        <fullName evidence="1">Beta family protein</fullName>
    </submittedName>
</protein>
<dbReference type="Proteomes" id="UP001570417">
    <property type="component" value="Unassembled WGS sequence"/>
</dbReference>
<sequence>MSVELSSYKKYLPIIKWRQGEYQALLRLKQGIKQNLYPLFVIPPIEFDFEEQKLKKSAEEHVEKLANRYKTKWGTASSLIDIDSSLHLDHVKDGRTIPEFVFDELRSVKGVFSPVIQMDYDASYINAVKKNWLAGGIGVGIRISLDELADPSNHTKILTLLSTLTCPTSSTDLIIDFRKGANYEPNEDVILMLSALLGLLPKINEFRSIYVAGTSLQLDLVKKPGSVQKRQDWIFYKSLHAKITRDFPRLGFGDYTIETPEFSSLDMRMMKPAAKLVYSYKDEWIIYKGGSFRDDTSQMKDLCSKLVNSPQNYFYGEPFSPGDKKIYDCAQGKCGTGNLSTWKEAAISQHLTLVVHQNASLNGFQTLP</sequence>
<comment type="caution">
    <text evidence="1">The sequence shown here is derived from an EMBL/GenBank/DDBJ whole genome shotgun (WGS) entry which is preliminary data.</text>
</comment>
<dbReference type="RefSeq" id="WP_372266271.1">
    <property type="nucleotide sequence ID" value="NZ_JBFRUW010000042.1"/>
</dbReference>
<proteinExistence type="predicted"/>
<keyword evidence="2" id="KW-1185">Reference proteome</keyword>
<evidence type="ECO:0000313" key="2">
    <source>
        <dbReference type="Proteomes" id="UP001570417"/>
    </source>
</evidence>
<dbReference type="InterPro" id="IPR025683">
    <property type="entry name" value="Protein_beta"/>
</dbReference>
<gene>
    <name evidence="1" type="ORF">AB4566_12360</name>
</gene>
<evidence type="ECO:0000313" key="1">
    <source>
        <dbReference type="EMBL" id="MFA0569066.1"/>
    </source>
</evidence>
<reference evidence="1 2" key="1">
    <citation type="journal article" date="2024" name="ISME J.">
        <title>Tailless and filamentous prophages are predominant in marine Vibrio.</title>
        <authorList>
            <person name="Steensen K."/>
            <person name="Seneca J."/>
            <person name="Bartlau N."/>
            <person name="Yu X.A."/>
            <person name="Hussain F.A."/>
            <person name="Polz M.F."/>
        </authorList>
    </citation>
    <scope>NUCLEOTIDE SEQUENCE [LARGE SCALE GENOMIC DNA]</scope>
    <source>
        <strain evidence="1 2">10N.222.51.A1</strain>
    </source>
</reference>
<accession>A0ABV4ND38</accession>
<organism evidence="1 2">
    <name type="scientific">Vibrio gallaecicus</name>
    <dbReference type="NCBI Taxonomy" id="552386"/>
    <lineage>
        <taxon>Bacteria</taxon>
        <taxon>Pseudomonadati</taxon>
        <taxon>Pseudomonadota</taxon>
        <taxon>Gammaproteobacteria</taxon>
        <taxon>Vibrionales</taxon>
        <taxon>Vibrionaceae</taxon>
        <taxon>Vibrio</taxon>
    </lineage>
</organism>
<dbReference type="EMBL" id="JBFRUW010000042">
    <property type="protein sequence ID" value="MFA0569066.1"/>
    <property type="molecule type" value="Genomic_DNA"/>
</dbReference>
<dbReference type="Pfam" id="PF14350">
    <property type="entry name" value="Beta_protein"/>
    <property type="match status" value="1"/>
</dbReference>